<organism evidence="2 3">
    <name type="scientific">Entamoeba histolytica HM-3:IMSS</name>
    <dbReference type="NCBI Taxonomy" id="885315"/>
    <lineage>
        <taxon>Eukaryota</taxon>
        <taxon>Amoebozoa</taxon>
        <taxon>Evosea</taxon>
        <taxon>Archamoebae</taxon>
        <taxon>Mastigamoebida</taxon>
        <taxon>Entamoebidae</taxon>
        <taxon>Entamoeba</taxon>
    </lineage>
</organism>
<dbReference type="EMBL" id="KB637947">
    <property type="protein sequence ID" value="EMS14440.1"/>
    <property type="molecule type" value="Genomic_DNA"/>
</dbReference>
<feature type="transmembrane region" description="Helical" evidence="1">
    <location>
        <begin position="6"/>
        <end position="21"/>
    </location>
</feature>
<keyword evidence="1" id="KW-0472">Membrane</keyword>
<reference evidence="2 3" key="1">
    <citation type="submission" date="2013-01" db="EMBL/GenBank/DDBJ databases">
        <authorList>
            <person name="Inman J."/>
            <person name="Zafar N."/>
            <person name="Lorenzi H."/>
            <person name="Caler E."/>
        </authorList>
    </citation>
    <scope>NUCLEOTIDE SEQUENCE [LARGE SCALE GENOMIC DNA]</scope>
    <source>
        <strain evidence="2 3">HM-3:IMSS</strain>
    </source>
</reference>
<gene>
    <name evidence="2" type="ORF">KM1_304150</name>
</gene>
<dbReference type="Proteomes" id="UP000030780">
    <property type="component" value="Unassembled WGS sequence"/>
</dbReference>
<name>M7W9G7_ENTHI</name>
<evidence type="ECO:0000313" key="2">
    <source>
        <dbReference type="EMBL" id="EMS14440.1"/>
    </source>
</evidence>
<feature type="non-terminal residue" evidence="2">
    <location>
        <position position="1"/>
    </location>
</feature>
<keyword evidence="1" id="KW-0812">Transmembrane</keyword>
<dbReference type="VEuPathDB" id="AmoebaDB:KM1_304150"/>
<evidence type="ECO:0000256" key="1">
    <source>
        <dbReference type="SAM" id="Phobius"/>
    </source>
</evidence>
<evidence type="ECO:0000313" key="3">
    <source>
        <dbReference type="Proteomes" id="UP000030780"/>
    </source>
</evidence>
<sequence>FIILFYIFYIVSFNVLLFYCIV</sequence>
<proteinExistence type="predicted"/>
<feature type="non-terminal residue" evidence="2">
    <location>
        <position position="22"/>
    </location>
</feature>
<accession>M7W9G7</accession>
<keyword evidence="1" id="KW-1133">Transmembrane helix</keyword>
<protein>
    <submittedName>
        <fullName evidence="2">Uncharacterized protein</fullName>
    </submittedName>
</protein>
<dbReference type="AlphaFoldDB" id="M7W9G7"/>